<dbReference type="InterPro" id="IPR001497">
    <property type="entry name" value="MethylDNA_cys_MeTrfase_AS"/>
</dbReference>
<dbReference type="InterPro" id="IPR036388">
    <property type="entry name" value="WH-like_DNA-bd_sf"/>
</dbReference>
<proteinExistence type="predicted"/>
<organism evidence="9 10">
    <name type="scientific">Neobacillus pocheonensis</name>
    <dbReference type="NCBI Taxonomy" id="363869"/>
    <lineage>
        <taxon>Bacteria</taxon>
        <taxon>Bacillati</taxon>
        <taxon>Bacillota</taxon>
        <taxon>Bacilli</taxon>
        <taxon>Bacillales</taxon>
        <taxon>Bacillaceae</taxon>
        <taxon>Neobacillus</taxon>
    </lineage>
</organism>
<feature type="domain" description="Methylated-DNA-[protein]-cysteine S-methyltransferase DNA binding" evidence="7">
    <location>
        <begin position="91"/>
        <end position="170"/>
    </location>
</feature>
<keyword evidence="5" id="KW-0234">DNA repair</keyword>
<name>A0ABT0WIL1_9BACI</name>
<feature type="domain" description="Methylguanine DNA methyltransferase ribonuclease-like" evidence="8">
    <location>
        <begin position="9"/>
        <end position="87"/>
    </location>
</feature>
<accession>A0ABT0WIL1</accession>
<dbReference type="EMBL" id="JAMQCR010000004">
    <property type="protein sequence ID" value="MCM2536162.1"/>
    <property type="molecule type" value="Genomic_DNA"/>
</dbReference>
<dbReference type="CDD" id="cd06445">
    <property type="entry name" value="ATase"/>
    <property type="match status" value="1"/>
</dbReference>
<evidence type="ECO:0000259" key="8">
    <source>
        <dbReference type="Pfam" id="PF02870"/>
    </source>
</evidence>
<reference evidence="9 10" key="1">
    <citation type="submission" date="2022-06" db="EMBL/GenBank/DDBJ databases">
        <authorList>
            <person name="Jeon C.O."/>
        </authorList>
    </citation>
    <scope>NUCLEOTIDE SEQUENCE [LARGE SCALE GENOMIC DNA]</scope>
    <source>
        <strain evidence="9 10">KCTC 13943</strain>
    </source>
</reference>
<evidence type="ECO:0000256" key="5">
    <source>
        <dbReference type="ARBA" id="ARBA00023204"/>
    </source>
</evidence>
<dbReference type="InterPro" id="IPR036217">
    <property type="entry name" value="MethylDNA_cys_MeTrfase_DNAb"/>
</dbReference>
<evidence type="ECO:0000313" key="9">
    <source>
        <dbReference type="EMBL" id="MCM2536162.1"/>
    </source>
</evidence>
<dbReference type="PANTHER" id="PTHR10815">
    <property type="entry name" value="METHYLATED-DNA--PROTEIN-CYSTEINE METHYLTRANSFERASE"/>
    <property type="match status" value="1"/>
</dbReference>
<comment type="catalytic activity">
    <reaction evidence="6">
        <text>a 6-O-methyl-2'-deoxyguanosine in DNA + L-cysteinyl-[protein] = S-methyl-L-cysteinyl-[protein] + a 2'-deoxyguanosine in DNA</text>
        <dbReference type="Rhea" id="RHEA:24000"/>
        <dbReference type="Rhea" id="RHEA-COMP:10131"/>
        <dbReference type="Rhea" id="RHEA-COMP:10132"/>
        <dbReference type="Rhea" id="RHEA-COMP:11367"/>
        <dbReference type="Rhea" id="RHEA-COMP:11368"/>
        <dbReference type="ChEBI" id="CHEBI:29950"/>
        <dbReference type="ChEBI" id="CHEBI:82612"/>
        <dbReference type="ChEBI" id="CHEBI:85445"/>
        <dbReference type="ChEBI" id="CHEBI:85448"/>
        <dbReference type="EC" id="2.1.1.63"/>
    </reaction>
</comment>
<dbReference type="Gene3D" id="3.30.160.70">
    <property type="entry name" value="Methylated DNA-protein cysteine methyltransferase domain"/>
    <property type="match status" value="1"/>
</dbReference>
<evidence type="ECO:0000259" key="7">
    <source>
        <dbReference type="Pfam" id="PF01035"/>
    </source>
</evidence>
<dbReference type="InterPro" id="IPR036631">
    <property type="entry name" value="MGMT_N_sf"/>
</dbReference>
<protein>
    <submittedName>
        <fullName evidence="9">Methylated-DNA--[protein]-cysteine S-methyltransferase</fullName>
    </submittedName>
</protein>
<sequence length="182" mass="20271">MEANTKPTIYWTLMEHVGWNLYLAATLKGLCFVGSQNQPFEELSEWAEKHFPGSPLVQNDEKLLPYAIELIEYFQGERKCFTKPFDYHGTPFQVAVWNALCEIPYGQTQSYSDIANQIQKPAAVRAVGAAIGANPVLITVPCHRVIGKSGKLTGYRGGLEMKTQLLKLERESSQVEGGALHV</sequence>
<evidence type="ECO:0000256" key="4">
    <source>
        <dbReference type="ARBA" id="ARBA00022763"/>
    </source>
</evidence>
<keyword evidence="4" id="KW-0227">DNA damage</keyword>
<gene>
    <name evidence="9" type="ORF">NDK43_32640</name>
</gene>
<dbReference type="SUPFAM" id="SSF46767">
    <property type="entry name" value="Methylated DNA-protein cysteine methyltransferase, C-terminal domain"/>
    <property type="match status" value="1"/>
</dbReference>
<evidence type="ECO:0000256" key="6">
    <source>
        <dbReference type="ARBA" id="ARBA00049348"/>
    </source>
</evidence>
<dbReference type="InterPro" id="IPR008332">
    <property type="entry name" value="MethylG_MeTrfase_N"/>
</dbReference>
<dbReference type="PANTHER" id="PTHR10815:SF12">
    <property type="entry name" value="METHYLATED-DNA--PROTEIN-CYSTEINE METHYLTRANSFERASE, INDUCIBLE"/>
    <property type="match status" value="1"/>
</dbReference>
<dbReference type="InterPro" id="IPR014048">
    <property type="entry name" value="MethylDNA_cys_MeTrfase_DNA-bd"/>
</dbReference>
<evidence type="ECO:0000256" key="3">
    <source>
        <dbReference type="ARBA" id="ARBA00022679"/>
    </source>
</evidence>
<keyword evidence="10" id="KW-1185">Reference proteome</keyword>
<keyword evidence="3" id="KW-0808">Transferase</keyword>
<dbReference type="SUPFAM" id="SSF53155">
    <property type="entry name" value="Methylated DNA-protein cysteine methyltransferase domain"/>
    <property type="match status" value="1"/>
</dbReference>
<dbReference type="NCBIfam" id="TIGR00589">
    <property type="entry name" value="ogt"/>
    <property type="match status" value="1"/>
</dbReference>
<keyword evidence="2" id="KW-0489">Methyltransferase</keyword>
<dbReference type="Proteomes" id="UP001523262">
    <property type="component" value="Unassembled WGS sequence"/>
</dbReference>
<evidence type="ECO:0000256" key="1">
    <source>
        <dbReference type="ARBA" id="ARBA00001286"/>
    </source>
</evidence>
<dbReference type="PROSITE" id="PS00374">
    <property type="entry name" value="MGMT"/>
    <property type="match status" value="1"/>
</dbReference>
<dbReference type="Gene3D" id="1.10.10.10">
    <property type="entry name" value="Winged helix-like DNA-binding domain superfamily/Winged helix DNA-binding domain"/>
    <property type="match status" value="1"/>
</dbReference>
<evidence type="ECO:0000256" key="2">
    <source>
        <dbReference type="ARBA" id="ARBA00022603"/>
    </source>
</evidence>
<comment type="caution">
    <text evidence="9">The sequence shown here is derived from an EMBL/GenBank/DDBJ whole genome shotgun (WGS) entry which is preliminary data.</text>
</comment>
<evidence type="ECO:0000313" key="10">
    <source>
        <dbReference type="Proteomes" id="UP001523262"/>
    </source>
</evidence>
<dbReference type="Pfam" id="PF02870">
    <property type="entry name" value="Methyltransf_1N"/>
    <property type="match status" value="1"/>
</dbReference>
<dbReference type="Pfam" id="PF01035">
    <property type="entry name" value="DNA_binding_1"/>
    <property type="match status" value="1"/>
</dbReference>
<comment type="catalytic activity">
    <reaction evidence="1">
        <text>a 4-O-methyl-thymidine in DNA + L-cysteinyl-[protein] = a thymidine in DNA + S-methyl-L-cysteinyl-[protein]</text>
        <dbReference type="Rhea" id="RHEA:53428"/>
        <dbReference type="Rhea" id="RHEA-COMP:10131"/>
        <dbReference type="Rhea" id="RHEA-COMP:10132"/>
        <dbReference type="Rhea" id="RHEA-COMP:13555"/>
        <dbReference type="Rhea" id="RHEA-COMP:13556"/>
        <dbReference type="ChEBI" id="CHEBI:29950"/>
        <dbReference type="ChEBI" id="CHEBI:82612"/>
        <dbReference type="ChEBI" id="CHEBI:137386"/>
        <dbReference type="ChEBI" id="CHEBI:137387"/>
        <dbReference type="EC" id="2.1.1.63"/>
    </reaction>
</comment>